<evidence type="ECO:0000313" key="2">
    <source>
        <dbReference type="Proteomes" id="UP000219565"/>
    </source>
</evidence>
<organism evidence="1 2">
    <name type="scientific">Nocardia amikacinitolerans</name>
    <dbReference type="NCBI Taxonomy" id="756689"/>
    <lineage>
        <taxon>Bacteria</taxon>
        <taxon>Bacillati</taxon>
        <taxon>Actinomycetota</taxon>
        <taxon>Actinomycetes</taxon>
        <taxon>Mycobacteriales</taxon>
        <taxon>Nocardiaceae</taxon>
        <taxon>Nocardia</taxon>
    </lineage>
</organism>
<keyword evidence="2" id="KW-1185">Reference proteome</keyword>
<evidence type="ECO:0000313" key="1">
    <source>
        <dbReference type="EMBL" id="SNY89649.1"/>
    </source>
</evidence>
<dbReference type="AlphaFoldDB" id="A0A285LXI8"/>
<accession>A0A285LXI8</accession>
<dbReference type="Proteomes" id="UP000219565">
    <property type="component" value="Unassembled WGS sequence"/>
</dbReference>
<dbReference type="RefSeq" id="WP_179831081.1">
    <property type="nucleotide sequence ID" value="NZ_JAMTCU010000002.1"/>
</dbReference>
<dbReference type="EMBL" id="OBEG01000009">
    <property type="protein sequence ID" value="SNY89649.1"/>
    <property type="molecule type" value="Genomic_DNA"/>
</dbReference>
<sequence length="53" mass="6073">MVDNAATEQSEPDPAIVIWPEPSRLEPWWQRVMFGSSARPATPRETRYGTTKQ</sequence>
<gene>
    <name evidence="1" type="ORF">SAMN04244553_6668</name>
</gene>
<proteinExistence type="predicted"/>
<name>A0A285LXI8_9NOCA</name>
<reference evidence="2" key="1">
    <citation type="submission" date="2017-09" db="EMBL/GenBank/DDBJ databases">
        <authorList>
            <person name="Varghese N."/>
            <person name="Submissions S."/>
        </authorList>
    </citation>
    <scope>NUCLEOTIDE SEQUENCE [LARGE SCALE GENOMIC DNA]</scope>
    <source>
        <strain evidence="2">DSM 45537</strain>
    </source>
</reference>
<protein>
    <submittedName>
        <fullName evidence="1">Uncharacterized protein</fullName>
    </submittedName>
</protein>